<dbReference type="InterPro" id="IPR036322">
    <property type="entry name" value="WD40_repeat_dom_sf"/>
</dbReference>
<protein>
    <recommendedName>
        <fullName evidence="2">RAVE complex protein Rav1 C-terminal domain-containing protein</fullName>
    </recommendedName>
</protein>
<feature type="compositionally biased region" description="Basic and acidic residues" evidence="1">
    <location>
        <begin position="1481"/>
        <end position="1491"/>
    </location>
</feature>
<dbReference type="GO" id="GO:0043291">
    <property type="term" value="C:RAVE complex"/>
    <property type="evidence" value="ECO:0007669"/>
    <property type="project" value="TreeGrafter"/>
</dbReference>
<feature type="compositionally biased region" description="Polar residues" evidence="1">
    <location>
        <begin position="1453"/>
        <end position="1471"/>
    </location>
</feature>
<dbReference type="GeneID" id="91091278"/>
<dbReference type="InterPro" id="IPR052208">
    <property type="entry name" value="DmX-like/RAVE_component"/>
</dbReference>
<dbReference type="PANTHER" id="PTHR13950">
    <property type="entry name" value="RABCONNECTIN-RELATED"/>
    <property type="match status" value="1"/>
</dbReference>
<sequence length="1542" mass="172500">MPLRLRQAVAGRPNLLSTRNVDVFAIGERGYVAYPSGSNITVLTSELELEDTLPFWTALPHRASASIPSNVEGVCCSQEHNLIIAWSDVHVVFWQYISTRKVGSWAVYSTILASSPVKSLDFRAGALVLGTQNGIEYWRMDPQAEVVVWDRLWERSYPAPTSIHLSPASGHIAWFREGQKSAYILATDRKGQAIGMAQEIRHPREISWIGWRKPSQGSSDSHLYTITTNSVFRIYSPVLDDPLWFQLLSSLDHRAFSKSLRHASAKGKEPEANPFGSMWVWDADVLRIAVQAELNRINDKQVSVSAQITTILQGLDSEESDIIAWISPDGYLVLRSVVNIERKPPTLLKTLLLSSCQLPPLSSPSSWTSGIHLLPIPGSIPTLLAIIAPSKNHPSITSYRLSLKDVLSSKLIGVKPTSRSLSADETGPVQLEHPLEKFARTPNGRGLLAIGENGEIGTWYKQQLSVRPGKWHVGPRTLVGKGHWNVPQAPQQAALFAKGRAIVFYTKPPDGQAVITLQHLDSGHMKPREPVILPHFQPSADDDVKMLLAVSDIDDGYGGGSRRTQRAIITAATRNGEAWVWRVISKVTPQEGDLENQPTVQLVSHYRLPIDADHTQGGKPKMILPVDPMGWHQSVIDWSTDTALQDMILSVSTDGDLEFWTPKIGGHLVEHKSENTVKHGDTACQYDGAGSDDRVEEAWIKTGTVRTGRSNVVMARCSSRKKTVLVCKLEDGRHELTVWDSKVSEFSTGLELTHIFEQGETIQDLDWTTTSDLQSVLAVGFPHKVVLVCEQRMSYVETTPGWAPFITIDMKRYTPVPISDSIWLAGGSLAVGTGNQIYLFSRFLGRDTPSPTPAGSIKSVTLDEEEPEDIFQLIAHRNGPLVDYHPVQLGQCLLWDKTDLVKSILLELSKSLKQSEEEGKKRIRFHRLDPSEFYSTKKRSKPTKASSNKYDGLFDSIQPPPIEEEDEFTERLVAELIERLNGKVALPLSSAEKSFLATMAQATLEAEQQRRSLDVCGMRYLISLRMYVNWDKLSNTTTIAPSAMSTNSSDFDQSSKEQKGTKHFSFRNVVWASHSESKELLLSASKATCKDGKMLWEDARRMGVFLWLKPGEVFKSQLEDIARNRFMQDENRDPTSCSLIFFALGKKKVVHGLWRQAPGHKEQALMLKFLANDFDLDRWKTAAMKNAYALLSKQRYDYAAAFFMLGGAPKDAINVCLRHLNDWQLGIALARAVEPNEAEGKPVGPLMRWILEDTVLPMAFAGGHRWLASWAFWTLGRRDLAVKILISPMTDIATEFSADKAIDVGNPDNDDPSLLLMFRHLKSKSLQTAKGTSEISNKLEYDFVLHNARVFFRMGCHNLALDLLRSWSFERPFFPVKTNRNTRTQSIAPPTPTTISPTSTISTSPIRPTLFGLGTITNSYIGQNKNRRPSFMLTGDKRRESFFMDIDVLAESSANTSETPTPHASQTPNGATTPETQEPEEITKNYEKENISEQEQQEDEKKEEDEEKVERSPPPKKSGNLMKELKQDVQQGAMEFNMDNFF</sequence>
<dbReference type="InterPro" id="IPR022033">
    <property type="entry name" value="Rav1p_C"/>
</dbReference>
<evidence type="ECO:0000313" key="4">
    <source>
        <dbReference type="Proteomes" id="UP001355207"/>
    </source>
</evidence>
<dbReference type="GO" id="GO:0007035">
    <property type="term" value="P:vacuolar acidification"/>
    <property type="evidence" value="ECO:0007669"/>
    <property type="project" value="TreeGrafter"/>
</dbReference>
<feature type="compositionally biased region" description="Acidic residues" evidence="1">
    <location>
        <begin position="1495"/>
        <end position="1507"/>
    </location>
</feature>
<dbReference type="SUPFAM" id="SSF50978">
    <property type="entry name" value="WD40 repeat-like"/>
    <property type="match status" value="1"/>
</dbReference>
<dbReference type="EMBL" id="CP144098">
    <property type="protein sequence ID" value="WWC85740.1"/>
    <property type="molecule type" value="Genomic_DNA"/>
</dbReference>
<feature type="region of interest" description="Disordered" evidence="1">
    <location>
        <begin position="934"/>
        <end position="956"/>
    </location>
</feature>
<dbReference type="RefSeq" id="XP_066072503.1">
    <property type="nucleotide sequence ID" value="XM_066216406.1"/>
</dbReference>
<evidence type="ECO:0000313" key="3">
    <source>
        <dbReference type="EMBL" id="WWC85740.1"/>
    </source>
</evidence>
<feature type="region of interest" description="Disordered" evidence="1">
    <location>
        <begin position="1382"/>
        <end position="1403"/>
    </location>
</feature>
<proteinExistence type="predicted"/>
<dbReference type="Proteomes" id="UP001355207">
    <property type="component" value="Chromosome 1"/>
</dbReference>
<accession>A0AAX4JMI4</accession>
<feature type="region of interest" description="Disordered" evidence="1">
    <location>
        <begin position="1453"/>
        <end position="1542"/>
    </location>
</feature>
<dbReference type="SUPFAM" id="SSF69322">
    <property type="entry name" value="Tricorn protease domain 2"/>
    <property type="match status" value="1"/>
</dbReference>
<dbReference type="Pfam" id="PF12234">
    <property type="entry name" value="Rav1p_C"/>
    <property type="match status" value="1"/>
</dbReference>
<reference evidence="3 4" key="1">
    <citation type="submission" date="2024-01" db="EMBL/GenBank/DDBJ databases">
        <title>Comparative genomics of Cryptococcus and Kwoniella reveals pathogenesis evolution and contrasting modes of karyotype evolution via chromosome fusion or intercentromeric recombination.</title>
        <authorList>
            <person name="Coelho M.A."/>
            <person name="David-Palma M."/>
            <person name="Shea T."/>
            <person name="Bowers K."/>
            <person name="McGinley-Smith S."/>
            <person name="Mohammad A.W."/>
            <person name="Gnirke A."/>
            <person name="Yurkov A.M."/>
            <person name="Nowrousian M."/>
            <person name="Sun S."/>
            <person name="Cuomo C.A."/>
            <person name="Heitman J."/>
        </authorList>
    </citation>
    <scope>NUCLEOTIDE SEQUENCE [LARGE SCALE GENOMIC DNA]</scope>
    <source>
        <strain evidence="3 4">CBS 6074</strain>
    </source>
</reference>
<feature type="compositionally biased region" description="Low complexity" evidence="1">
    <location>
        <begin position="1384"/>
        <end position="1403"/>
    </location>
</feature>
<name>A0AAX4JMI4_9TREE</name>
<dbReference type="PANTHER" id="PTHR13950:SF9">
    <property type="entry name" value="RABCONNECTIN-3A"/>
    <property type="match status" value="1"/>
</dbReference>
<organism evidence="3 4">
    <name type="scientific">Kwoniella dendrophila CBS 6074</name>
    <dbReference type="NCBI Taxonomy" id="1295534"/>
    <lineage>
        <taxon>Eukaryota</taxon>
        <taxon>Fungi</taxon>
        <taxon>Dikarya</taxon>
        <taxon>Basidiomycota</taxon>
        <taxon>Agaricomycotina</taxon>
        <taxon>Tremellomycetes</taxon>
        <taxon>Tremellales</taxon>
        <taxon>Cryptococcaceae</taxon>
        <taxon>Kwoniella</taxon>
    </lineage>
</organism>
<evidence type="ECO:0000259" key="2">
    <source>
        <dbReference type="Pfam" id="PF12234"/>
    </source>
</evidence>
<evidence type="ECO:0000256" key="1">
    <source>
        <dbReference type="SAM" id="MobiDB-lite"/>
    </source>
</evidence>
<feature type="domain" description="RAVE complex protein Rav1 C-terminal" evidence="2">
    <location>
        <begin position="695"/>
        <end position="1363"/>
    </location>
</feature>
<gene>
    <name evidence="3" type="ORF">L201_000606</name>
</gene>
<keyword evidence="4" id="KW-1185">Reference proteome</keyword>